<proteinExistence type="predicted"/>
<protein>
    <recommendedName>
        <fullName evidence="4">VIR protein</fullName>
    </recommendedName>
</protein>
<feature type="transmembrane region" description="Helical" evidence="1">
    <location>
        <begin position="47"/>
        <end position="69"/>
    </location>
</feature>
<keyword evidence="1" id="KW-0472">Membrane</keyword>
<evidence type="ECO:0008006" key="4">
    <source>
        <dbReference type="Google" id="ProtNLM"/>
    </source>
</evidence>
<organism evidence="2 3">
    <name type="scientific">Plasmodium vivax India VII</name>
    <dbReference type="NCBI Taxonomy" id="1077284"/>
    <lineage>
        <taxon>Eukaryota</taxon>
        <taxon>Sar</taxon>
        <taxon>Alveolata</taxon>
        <taxon>Apicomplexa</taxon>
        <taxon>Aconoidasida</taxon>
        <taxon>Haemosporida</taxon>
        <taxon>Plasmodiidae</taxon>
        <taxon>Plasmodium</taxon>
        <taxon>Plasmodium (Plasmodium)</taxon>
    </lineage>
</organism>
<evidence type="ECO:0000313" key="2">
    <source>
        <dbReference type="EMBL" id="KMZ76709.1"/>
    </source>
</evidence>
<sequence>NNNNSKFCQELNKFESKYNELDGKVREQASELSDYFIRLSECPNTKIITTAVTGSIIGLIPLFGVLYKFTPMGQVIRSKIGIINNDEEMTKMTLMEQENEPLRFKQGTYNIKYQSL</sequence>
<keyword evidence="1" id="KW-0812">Transmembrane</keyword>
<dbReference type="Proteomes" id="UP000053562">
    <property type="component" value="Unassembled WGS sequence"/>
</dbReference>
<keyword evidence="1" id="KW-1133">Transmembrane helix</keyword>
<dbReference type="AlphaFoldDB" id="A0A0J9S1S5"/>
<evidence type="ECO:0000256" key="1">
    <source>
        <dbReference type="SAM" id="Phobius"/>
    </source>
</evidence>
<gene>
    <name evidence="2" type="ORF">PVIIG_05708</name>
</gene>
<reference evidence="2 3" key="1">
    <citation type="submission" date="2011-08" db="EMBL/GenBank/DDBJ databases">
        <title>The Genome Sequence of Plasmodium vivax India VII.</title>
        <authorList>
            <consortium name="The Broad Institute Genome Sequencing Platform"/>
            <consortium name="The Broad Institute Genome Sequencing Center for Infectious Disease"/>
            <person name="Neafsey D."/>
            <person name="Carlton J."/>
            <person name="Barnwell J."/>
            <person name="Collins W."/>
            <person name="Escalante A."/>
            <person name="Mullikin J."/>
            <person name="Saul A."/>
            <person name="Guigo R."/>
            <person name="Camara F."/>
            <person name="Young S.K."/>
            <person name="Zeng Q."/>
            <person name="Gargeya S."/>
            <person name="Fitzgerald M."/>
            <person name="Haas B."/>
            <person name="Abouelleil A."/>
            <person name="Alvarado L."/>
            <person name="Arachchi H.M."/>
            <person name="Berlin A."/>
            <person name="Brown A."/>
            <person name="Chapman S.B."/>
            <person name="Chen Z."/>
            <person name="Dunbar C."/>
            <person name="Freedman E."/>
            <person name="Gearin G."/>
            <person name="Gellesch M."/>
            <person name="Goldberg J."/>
            <person name="Griggs A."/>
            <person name="Gujja S."/>
            <person name="Heiman D."/>
            <person name="Howarth C."/>
            <person name="Larson L."/>
            <person name="Lui A."/>
            <person name="MacDonald P.J.P."/>
            <person name="Montmayeur A."/>
            <person name="Murphy C."/>
            <person name="Neiman D."/>
            <person name="Pearson M."/>
            <person name="Priest M."/>
            <person name="Roberts A."/>
            <person name="Saif S."/>
            <person name="Shea T."/>
            <person name="Shenoy N."/>
            <person name="Sisk P."/>
            <person name="Stolte C."/>
            <person name="Sykes S."/>
            <person name="Wortman J."/>
            <person name="Nusbaum C."/>
            <person name="Birren B."/>
        </authorList>
    </citation>
    <scope>NUCLEOTIDE SEQUENCE [LARGE SCALE GENOMIC DNA]</scope>
    <source>
        <strain evidence="2 3">India VII</strain>
    </source>
</reference>
<feature type="non-terminal residue" evidence="2">
    <location>
        <position position="1"/>
    </location>
</feature>
<dbReference type="EMBL" id="KQ234643">
    <property type="protein sequence ID" value="KMZ76709.1"/>
    <property type="molecule type" value="Genomic_DNA"/>
</dbReference>
<dbReference type="Pfam" id="PF05795">
    <property type="entry name" value="Plasmodium_Vir"/>
    <property type="match status" value="1"/>
</dbReference>
<evidence type="ECO:0000313" key="3">
    <source>
        <dbReference type="Proteomes" id="UP000053562"/>
    </source>
</evidence>
<dbReference type="InterPro" id="IPR008780">
    <property type="entry name" value="Plasmodium_Vir"/>
</dbReference>
<accession>A0A0J9S1S5</accession>
<name>A0A0J9S1S5_PLAVI</name>